<dbReference type="PROSITE" id="PS00138">
    <property type="entry name" value="SUBTILASE_SER"/>
    <property type="match status" value="1"/>
</dbReference>
<dbReference type="Gene3D" id="3.40.50.200">
    <property type="entry name" value="Peptidase S8/S53 domain"/>
    <property type="match status" value="1"/>
</dbReference>
<evidence type="ECO:0000256" key="8">
    <source>
        <dbReference type="SAM" id="Phobius"/>
    </source>
</evidence>
<organism evidence="10 11">
    <name type="scientific">Aphanomyces astaci</name>
    <name type="common">Crayfish plague agent</name>
    <dbReference type="NCBI Taxonomy" id="112090"/>
    <lineage>
        <taxon>Eukaryota</taxon>
        <taxon>Sar</taxon>
        <taxon>Stramenopiles</taxon>
        <taxon>Oomycota</taxon>
        <taxon>Saprolegniomycetes</taxon>
        <taxon>Saprolegniales</taxon>
        <taxon>Verrucalvaceae</taxon>
        <taxon>Aphanomyces</taxon>
    </lineage>
</organism>
<evidence type="ECO:0000313" key="11">
    <source>
        <dbReference type="Proteomes" id="UP000283543"/>
    </source>
</evidence>
<dbReference type="AlphaFoldDB" id="A0A418BJ73"/>
<dbReference type="InterPro" id="IPR050131">
    <property type="entry name" value="Peptidase_S8_subtilisin-like"/>
</dbReference>
<dbReference type="InterPro" id="IPR023828">
    <property type="entry name" value="Peptidase_S8_Ser-AS"/>
</dbReference>
<dbReference type="SUPFAM" id="SSF52743">
    <property type="entry name" value="Subtilisin-like"/>
    <property type="match status" value="1"/>
</dbReference>
<evidence type="ECO:0000256" key="1">
    <source>
        <dbReference type="ARBA" id="ARBA00011073"/>
    </source>
</evidence>
<keyword evidence="4" id="KW-0720">Serine protease</keyword>
<evidence type="ECO:0000256" key="6">
    <source>
        <dbReference type="ARBA" id="ARBA00023619"/>
    </source>
</evidence>
<sequence>KPDVVAPGYFTVSANARDDAGYMALAGTSMASPHVAGVVALLKSKQRDLTYADIYRLITSTADRAVL</sequence>
<protein>
    <recommendedName>
        <fullName evidence="6">subtilisin</fullName>
        <ecNumber evidence="6">3.4.21.62</ecNumber>
    </recommendedName>
</protein>
<dbReference type="Pfam" id="PF00082">
    <property type="entry name" value="Peptidase_S8"/>
    <property type="match status" value="1"/>
</dbReference>
<comment type="similarity">
    <text evidence="1 7">Belongs to the peptidase S8 family.</text>
</comment>
<evidence type="ECO:0000256" key="2">
    <source>
        <dbReference type="ARBA" id="ARBA00022670"/>
    </source>
</evidence>
<keyword evidence="8" id="KW-1133">Transmembrane helix</keyword>
<feature type="transmembrane region" description="Helical" evidence="8">
    <location>
        <begin position="20"/>
        <end position="42"/>
    </location>
</feature>
<comment type="caution">
    <text evidence="10">The sequence shown here is derived from an EMBL/GenBank/DDBJ whole genome shotgun (WGS) entry which is preliminary data.</text>
</comment>
<dbReference type="EC" id="3.4.21.62" evidence="6"/>
<comment type="caution">
    <text evidence="7">Lacks conserved residue(s) required for the propagation of feature annotation.</text>
</comment>
<dbReference type="InterPro" id="IPR000209">
    <property type="entry name" value="Peptidase_S8/S53_dom"/>
</dbReference>
<dbReference type="Proteomes" id="UP000283543">
    <property type="component" value="Unassembled WGS sequence"/>
</dbReference>
<evidence type="ECO:0000313" key="10">
    <source>
        <dbReference type="EMBL" id="RHY43658.1"/>
    </source>
</evidence>
<reference evidence="10 11" key="1">
    <citation type="submission" date="2018-08" db="EMBL/GenBank/DDBJ databases">
        <title>Aphanomyces genome sequencing and annotation.</title>
        <authorList>
            <person name="Minardi D."/>
            <person name="Oidtmann B."/>
            <person name="Van Der Giezen M."/>
            <person name="Studholme D.J."/>
        </authorList>
    </citation>
    <scope>NUCLEOTIDE SEQUENCE [LARGE SCALE GENOMIC DNA]</scope>
    <source>
        <strain evidence="10 11">Si</strain>
    </source>
</reference>
<evidence type="ECO:0000256" key="3">
    <source>
        <dbReference type="ARBA" id="ARBA00022801"/>
    </source>
</evidence>
<dbReference type="EMBL" id="QUTB01008052">
    <property type="protein sequence ID" value="RHY43658.1"/>
    <property type="molecule type" value="Genomic_DNA"/>
</dbReference>
<gene>
    <name evidence="10" type="ORF">DYB34_007119</name>
</gene>
<evidence type="ECO:0000256" key="7">
    <source>
        <dbReference type="PROSITE-ProRule" id="PRU01240"/>
    </source>
</evidence>
<evidence type="ECO:0000256" key="4">
    <source>
        <dbReference type="ARBA" id="ARBA00022825"/>
    </source>
</evidence>
<evidence type="ECO:0000256" key="5">
    <source>
        <dbReference type="ARBA" id="ARBA00023529"/>
    </source>
</evidence>
<dbReference type="PROSITE" id="PS51892">
    <property type="entry name" value="SUBTILASE"/>
    <property type="match status" value="1"/>
</dbReference>
<keyword evidence="3" id="KW-0378">Hydrolase</keyword>
<dbReference type="PANTHER" id="PTHR43806:SF11">
    <property type="entry name" value="CEREVISIN-RELATED"/>
    <property type="match status" value="1"/>
</dbReference>
<keyword evidence="2" id="KW-0645">Protease</keyword>
<dbReference type="GO" id="GO:0006508">
    <property type="term" value="P:proteolysis"/>
    <property type="evidence" value="ECO:0007669"/>
    <property type="project" value="UniProtKB-KW"/>
</dbReference>
<proteinExistence type="inferred from homology"/>
<accession>A0A418BJ73</accession>
<feature type="non-terminal residue" evidence="10">
    <location>
        <position position="1"/>
    </location>
</feature>
<dbReference type="GO" id="GO:0004252">
    <property type="term" value="F:serine-type endopeptidase activity"/>
    <property type="evidence" value="ECO:0007669"/>
    <property type="project" value="UniProtKB-EC"/>
</dbReference>
<name>A0A418BJ73_APHAT</name>
<feature type="domain" description="Peptidase S8/S53" evidence="9">
    <location>
        <begin position="1"/>
        <end position="63"/>
    </location>
</feature>
<dbReference type="PANTHER" id="PTHR43806">
    <property type="entry name" value="PEPTIDASE S8"/>
    <property type="match status" value="1"/>
</dbReference>
<dbReference type="InterPro" id="IPR036852">
    <property type="entry name" value="Peptidase_S8/S53_dom_sf"/>
</dbReference>
<keyword evidence="8" id="KW-0812">Transmembrane</keyword>
<evidence type="ECO:0000259" key="9">
    <source>
        <dbReference type="Pfam" id="PF00082"/>
    </source>
</evidence>
<comment type="catalytic activity">
    <reaction evidence="5">
        <text>Hydrolysis of proteins with broad specificity for peptide bonds, and a preference for a large uncharged residue in P1. Hydrolyzes peptide amides.</text>
        <dbReference type="EC" id="3.4.21.62"/>
    </reaction>
</comment>
<keyword evidence="8" id="KW-0472">Membrane</keyword>